<gene>
    <name evidence="1" type="ORF">K452DRAFT_291534</name>
</gene>
<name>A0A6A6B0V6_9PEZI</name>
<keyword evidence="2" id="KW-1185">Reference proteome</keyword>
<sequence>MHVSGVAVRWLDLCASLRRHEWEWRNLEQLKQAVVEEWNLISSIKIRRHIGEMPGR</sequence>
<dbReference type="Proteomes" id="UP000799438">
    <property type="component" value="Unassembled WGS sequence"/>
</dbReference>
<evidence type="ECO:0000313" key="2">
    <source>
        <dbReference type="Proteomes" id="UP000799438"/>
    </source>
</evidence>
<accession>A0A6A6B0V6</accession>
<dbReference type="AlphaFoldDB" id="A0A6A6B0V6"/>
<protein>
    <submittedName>
        <fullName evidence="1">Uncharacterized protein</fullName>
    </submittedName>
</protein>
<dbReference type="EMBL" id="ML995502">
    <property type="protein sequence ID" value="KAF2137486.1"/>
    <property type="molecule type" value="Genomic_DNA"/>
</dbReference>
<organism evidence="1 2">
    <name type="scientific">Aplosporella prunicola CBS 121167</name>
    <dbReference type="NCBI Taxonomy" id="1176127"/>
    <lineage>
        <taxon>Eukaryota</taxon>
        <taxon>Fungi</taxon>
        <taxon>Dikarya</taxon>
        <taxon>Ascomycota</taxon>
        <taxon>Pezizomycotina</taxon>
        <taxon>Dothideomycetes</taxon>
        <taxon>Dothideomycetes incertae sedis</taxon>
        <taxon>Botryosphaeriales</taxon>
        <taxon>Aplosporellaceae</taxon>
        <taxon>Aplosporella</taxon>
    </lineage>
</organism>
<dbReference type="GeneID" id="54298693"/>
<proteinExistence type="predicted"/>
<dbReference type="OrthoDB" id="4843387at2759"/>
<dbReference type="RefSeq" id="XP_033393201.1">
    <property type="nucleotide sequence ID" value="XM_033541197.1"/>
</dbReference>
<reference evidence="1" key="1">
    <citation type="journal article" date="2020" name="Stud. Mycol.">
        <title>101 Dothideomycetes genomes: a test case for predicting lifestyles and emergence of pathogens.</title>
        <authorList>
            <person name="Haridas S."/>
            <person name="Albert R."/>
            <person name="Binder M."/>
            <person name="Bloem J."/>
            <person name="Labutti K."/>
            <person name="Salamov A."/>
            <person name="Andreopoulos B."/>
            <person name="Baker S."/>
            <person name="Barry K."/>
            <person name="Bills G."/>
            <person name="Bluhm B."/>
            <person name="Cannon C."/>
            <person name="Castanera R."/>
            <person name="Culley D."/>
            <person name="Daum C."/>
            <person name="Ezra D."/>
            <person name="Gonzalez J."/>
            <person name="Henrissat B."/>
            <person name="Kuo A."/>
            <person name="Liang C."/>
            <person name="Lipzen A."/>
            <person name="Lutzoni F."/>
            <person name="Magnuson J."/>
            <person name="Mondo S."/>
            <person name="Nolan M."/>
            <person name="Ohm R."/>
            <person name="Pangilinan J."/>
            <person name="Park H.-J."/>
            <person name="Ramirez L."/>
            <person name="Alfaro M."/>
            <person name="Sun H."/>
            <person name="Tritt A."/>
            <person name="Yoshinaga Y."/>
            <person name="Zwiers L.-H."/>
            <person name="Turgeon B."/>
            <person name="Goodwin S."/>
            <person name="Spatafora J."/>
            <person name="Crous P."/>
            <person name="Grigoriev I."/>
        </authorList>
    </citation>
    <scope>NUCLEOTIDE SEQUENCE</scope>
    <source>
        <strain evidence="1">CBS 121167</strain>
    </source>
</reference>
<evidence type="ECO:0000313" key="1">
    <source>
        <dbReference type="EMBL" id="KAF2137486.1"/>
    </source>
</evidence>